<evidence type="ECO:0000313" key="3">
    <source>
        <dbReference type="EMBL" id="KHT57516.1"/>
    </source>
</evidence>
<keyword evidence="2" id="KW-0732">Signal</keyword>
<keyword evidence="1" id="KW-0812">Transmembrane</keyword>
<dbReference type="AlphaFoldDB" id="A0A0B3Y5Z5"/>
<accession>A0A0B3Y5Z5</accession>
<evidence type="ECO:0000313" key="4">
    <source>
        <dbReference type="Proteomes" id="UP000031197"/>
    </source>
</evidence>
<evidence type="ECO:0000256" key="1">
    <source>
        <dbReference type="SAM" id="Phobius"/>
    </source>
</evidence>
<evidence type="ECO:0008006" key="5">
    <source>
        <dbReference type="Google" id="ProtNLM"/>
    </source>
</evidence>
<dbReference type="NCBIfam" id="TIGR02595">
    <property type="entry name" value="PEP_CTERM"/>
    <property type="match status" value="1"/>
</dbReference>
<feature type="transmembrane region" description="Helical" evidence="1">
    <location>
        <begin position="180"/>
        <end position="199"/>
    </location>
</feature>
<dbReference type="GO" id="GO:0030246">
    <property type="term" value="F:carbohydrate binding"/>
    <property type="evidence" value="ECO:0007669"/>
    <property type="project" value="InterPro"/>
</dbReference>
<keyword evidence="1" id="KW-1133">Transmembrane helix</keyword>
<dbReference type="Proteomes" id="UP000031197">
    <property type="component" value="Unassembled WGS sequence"/>
</dbReference>
<dbReference type="EMBL" id="JWLW01000003">
    <property type="protein sequence ID" value="KHT57516.1"/>
    <property type="molecule type" value="Genomic_DNA"/>
</dbReference>
<reference evidence="3 4" key="1">
    <citation type="submission" date="2014-12" db="EMBL/GenBank/DDBJ databases">
        <title>Genome sequencing of Alteromonas marina AD001.</title>
        <authorList>
            <person name="Adrian T.G.S."/>
            <person name="Chan K.G."/>
        </authorList>
    </citation>
    <scope>NUCLEOTIDE SEQUENCE [LARGE SCALE GENOMIC DNA]</scope>
    <source>
        <strain evidence="3 4">AD001</strain>
    </source>
</reference>
<dbReference type="SUPFAM" id="SSF49384">
    <property type="entry name" value="Carbohydrate-binding domain"/>
    <property type="match status" value="1"/>
</dbReference>
<comment type="caution">
    <text evidence="3">The sequence shown here is derived from an EMBL/GenBank/DDBJ whole genome shotgun (WGS) entry which is preliminary data.</text>
</comment>
<sequence>MKKFFLLLMAVTTFNANAALISLATDKAIYNVGDTVTVTVSISGLFNNSVQTLMSAYSTAFSFDNRVLQFIDNSIESLMPFGTQAIPTFPGGPTFPPELFSGRVEGTAIFAESAGALGSTAPQQGQSGVSLYRAQFLATSFGIDISPFTFLQNQFVDAAVGPLSPKTATPATASFTIAQVPAPGTFALSLLALGGMVFARKRAKS</sequence>
<dbReference type="RefSeq" id="WP_039216597.1">
    <property type="nucleotide sequence ID" value="NZ_JWLW01000003.1"/>
</dbReference>
<dbReference type="OrthoDB" id="6333056at2"/>
<gene>
    <name evidence="3" type="ORF">RJ41_02450</name>
</gene>
<dbReference type="InterPro" id="IPR013424">
    <property type="entry name" value="Ice-binding_C"/>
</dbReference>
<keyword evidence="4" id="KW-1185">Reference proteome</keyword>
<feature type="signal peptide" evidence="2">
    <location>
        <begin position="1"/>
        <end position="18"/>
    </location>
</feature>
<protein>
    <recommendedName>
        <fullName evidence="5">PEP-CTERM protein-sorting domain-containing protein</fullName>
    </recommendedName>
</protein>
<name>A0A0B3Y5Z5_9ALTE</name>
<organism evidence="3 4">
    <name type="scientific">Alteromonas marina</name>
    <dbReference type="NCBI Taxonomy" id="203795"/>
    <lineage>
        <taxon>Bacteria</taxon>
        <taxon>Pseudomonadati</taxon>
        <taxon>Pseudomonadota</taxon>
        <taxon>Gammaproteobacteria</taxon>
        <taxon>Alteromonadales</taxon>
        <taxon>Alteromonadaceae</taxon>
        <taxon>Alteromonas/Salinimonas group</taxon>
        <taxon>Alteromonas</taxon>
    </lineage>
</organism>
<evidence type="ECO:0000256" key="2">
    <source>
        <dbReference type="SAM" id="SignalP"/>
    </source>
</evidence>
<feature type="chain" id="PRO_5002086984" description="PEP-CTERM protein-sorting domain-containing protein" evidence="2">
    <location>
        <begin position="19"/>
        <end position="205"/>
    </location>
</feature>
<keyword evidence="1" id="KW-0472">Membrane</keyword>
<dbReference type="InterPro" id="IPR008965">
    <property type="entry name" value="CBM2/CBM3_carb-bd_dom_sf"/>
</dbReference>
<dbReference type="Gene3D" id="2.60.40.680">
    <property type="match status" value="1"/>
</dbReference>
<proteinExistence type="predicted"/>